<evidence type="ECO:0000259" key="2">
    <source>
        <dbReference type="Pfam" id="PF07833"/>
    </source>
</evidence>
<feature type="chain" id="PRO_5046792445" evidence="1">
    <location>
        <begin position="24"/>
        <end position="330"/>
    </location>
</feature>
<evidence type="ECO:0000256" key="1">
    <source>
        <dbReference type="SAM" id="SignalP"/>
    </source>
</evidence>
<dbReference type="Proteomes" id="UP001596044">
    <property type="component" value="Unassembled WGS sequence"/>
</dbReference>
<dbReference type="SUPFAM" id="SSF55383">
    <property type="entry name" value="Copper amine oxidase, domain N"/>
    <property type="match status" value="1"/>
</dbReference>
<gene>
    <name evidence="3" type="ORF">ACFPOG_12390</name>
</gene>
<evidence type="ECO:0000313" key="3">
    <source>
        <dbReference type="EMBL" id="MFC5449064.1"/>
    </source>
</evidence>
<reference evidence="4" key="1">
    <citation type="journal article" date="2019" name="Int. J. Syst. Evol. Microbiol.">
        <title>The Global Catalogue of Microorganisms (GCM) 10K type strain sequencing project: providing services to taxonomists for standard genome sequencing and annotation.</title>
        <authorList>
            <consortium name="The Broad Institute Genomics Platform"/>
            <consortium name="The Broad Institute Genome Sequencing Center for Infectious Disease"/>
            <person name="Wu L."/>
            <person name="Ma J."/>
        </authorList>
    </citation>
    <scope>NUCLEOTIDE SEQUENCE [LARGE SCALE GENOMIC DNA]</scope>
    <source>
        <strain evidence="4">KACC 11904</strain>
    </source>
</reference>
<dbReference type="Gene3D" id="3.30.457.10">
    <property type="entry name" value="Copper amine oxidase-like, N-terminal domain"/>
    <property type="match status" value="1"/>
</dbReference>
<feature type="domain" description="Copper amine oxidase-like N-terminal" evidence="2">
    <location>
        <begin position="34"/>
        <end position="139"/>
    </location>
</feature>
<dbReference type="EMBL" id="JBHSMJ010000017">
    <property type="protein sequence ID" value="MFC5449064.1"/>
    <property type="molecule type" value="Genomic_DNA"/>
</dbReference>
<keyword evidence="4" id="KW-1185">Reference proteome</keyword>
<sequence>MKKKLFLIVLMTFLLILPPSAFAETQTQSIKVFVDGEQLQFSEQPFIEDGVTLVQFRPVFEKLGLKISWDESSRTITGTKSDLTIKLKIDSQSAVVNDEVRTLVLAPRIVNGSTMVPLRFISESSKKFVNWDSNTGIINISSTNNMTSSNESNQEHLTPNANFRNVKWGMSREEIKNLEKVKFLGEQDGNLYYSDEILGIKMAVYYEFIDNKLVRAILVHNDTHFNNKDYILDYNTMKKALNNKYGNSTSDQLIWQDDIYKNSPDDYGLAVQAGHLEYLTKWDLKETNITEYMYGKDFKFSFTVEFKSKEYKDLLDKKEENKAKENLKQF</sequence>
<organism evidence="3 4">
    <name type="scientific">Paenibacillus aestuarii</name>
    <dbReference type="NCBI Taxonomy" id="516965"/>
    <lineage>
        <taxon>Bacteria</taxon>
        <taxon>Bacillati</taxon>
        <taxon>Bacillota</taxon>
        <taxon>Bacilli</taxon>
        <taxon>Bacillales</taxon>
        <taxon>Paenibacillaceae</taxon>
        <taxon>Paenibacillus</taxon>
    </lineage>
</organism>
<name>A0ABW0K716_9BACL</name>
<dbReference type="RefSeq" id="WP_377524613.1">
    <property type="nucleotide sequence ID" value="NZ_JBHSMJ010000017.1"/>
</dbReference>
<proteinExistence type="predicted"/>
<comment type="caution">
    <text evidence="3">The sequence shown here is derived from an EMBL/GenBank/DDBJ whole genome shotgun (WGS) entry which is preliminary data.</text>
</comment>
<dbReference type="Pfam" id="PF07833">
    <property type="entry name" value="Cu_amine_oxidN1"/>
    <property type="match status" value="1"/>
</dbReference>
<accession>A0ABW0K716</accession>
<dbReference type="InterPro" id="IPR012854">
    <property type="entry name" value="Cu_amine_oxidase-like_N"/>
</dbReference>
<keyword evidence="1" id="KW-0732">Signal</keyword>
<feature type="signal peptide" evidence="1">
    <location>
        <begin position="1"/>
        <end position="23"/>
    </location>
</feature>
<protein>
    <submittedName>
        <fullName evidence="3">Copper amine oxidase N-terminal domain-containing protein</fullName>
    </submittedName>
</protein>
<dbReference type="InterPro" id="IPR036582">
    <property type="entry name" value="Mao_N_sf"/>
</dbReference>
<evidence type="ECO:0000313" key="4">
    <source>
        <dbReference type="Proteomes" id="UP001596044"/>
    </source>
</evidence>